<dbReference type="EMBL" id="LSRX01000016">
    <property type="protein sequence ID" value="OLQ14394.1"/>
    <property type="molecule type" value="Genomic_DNA"/>
</dbReference>
<evidence type="ECO:0000313" key="3">
    <source>
        <dbReference type="Proteomes" id="UP000186817"/>
    </source>
</evidence>
<reference evidence="2 3" key="1">
    <citation type="submission" date="2016-02" db="EMBL/GenBank/DDBJ databases">
        <title>Genome analysis of coral dinoflagellate symbionts highlights evolutionary adaptations to a symbiotic lifestyle.</title>
        <authorList>
            <person name="Aranda M."/>
            <person name="Li Y."/>
            <person name="Liew Y.J."/>
            <person name="Baumgarten S."/>
            <person name="Simakov O."/>
            <person name="Wilson M."/>
            <person name="Piel J."/>
            <person name="Ashoor H."/>
            <person name="Bougouffa S."/>
            <person name="Bajic V.B."/>
            <person name="Ryu T."/>
            <person name="Ravasi T."/>
            <person name="Bayer T."/>
            <person name="Micklem G."/>
            <person name="Kim H."/>
            <person name="Bhak J."/>
            <person name="Lajeunesse T.C."/>
            <person name="Voolstra C.R."/>
        </authorList>
    </citation>
    <scope>NUCLEOTIDE SEQUENCE [LARGE SCALE GENOMIC DNA]</scope>
    <source>
        <strain evidence="2 3">CCMP2467</strain>
    </source>
</reference>
<dbReference type="Proteomes" id="UP000186817">
    <property type="component" value="Unassembled WGS sequence"/>
</dbReference>
<feature type="region of interest" description="Disordered" evidence="1">
    <location>
        <begin position="94"/>
        <end position="131"/>
    </location>
</feature>
<gene>
    <name evidence="2" type="ORF">AK812_SmicGene1488</name>
</gene>
<comment type="caution">
    <text evidence="2">The sequence shown here is derived from an EMBL/GenBank/DDBJ whole genome shotgun (WGS) entry which is preliminary data.</text>
</comment>
<keyword evidence="3" id="KW-1185">Reference proteome</keyword>
<evidence type="ECO:0000313" key="2">
    <source>
        <dbReference type="EMBL" id="OLQ14394.1"/>
    </source>
</evidence>
<accession>A0A1Q9F3X8</accession>
<name>A0A1Q9F3X8_SYMMI</name>
<feature type="compositionally biased region" description="Basic and acidic residues" evidence="1">
    <location>
        <begin position="118"/>
        <end position="131"/>
    </location>
</feature>
<evidence type="ECO:0000256" key="1">
    <source>
        <dbReference type="SAM" id="MobiDB-lite"/>
    </source>
</evidence>
<organism evidence="2 3">
    <name type="scientific">Symbiodinium microadriaticum</name>
    <name type="common">Dinoflagellate</name>
    <name type="synonym">Zooxanthella microadriatica</name>
    <dbReference type="NCBI Taxonomy" id="2951"/>
    <lineage>
        <taxon>Eukaryota</taxon>
        <taxon>Sar</taxon>
        <taxon>Alveolata</taxon>
        <taxon>Dinophyceae</taxon>
        <taxon>Suessiales</taxon>
        <taxon>Symbiodiniaceae</taxon>
        <taxon>Symbiodinium</taxon>
    </lineage>
</organism>
<proteinExistence type="predicted"/>
<sequence>MPRSTTGTMCDKKLRVMSVMMKKKKMIIIIITTMVMIGMAASDADYHTTIATTPFCECAGRRRRRGDDGLRQQRPESHGNGNVDVDVAASVADTTSSPAVAPARSKSGAEPSRIAVPFDDHPPEDHAPSPLDPKRWLGFSFELRELIHVKGNYRLDVAGAVDHRGNGWRGGTAYLYALAAEKGESISGE</sequence>
<protein>
    <submittedName>
        <fullName evidence="2">Uncharacterized protein</fullName>
    </submittedName>
</protein>
<dbReference type="AlphaFoldDB" id="A0A1Q9F3X8"/>